<feature type="domain" description="N-acetyltransferase" evidence="1">
    <location>
        <begin position="8"/>
        <end position="143"/>
    </location>
</feature>
<dbReference type="InterPro" id="IPR016181">
    <property type="entry name" value="Acyl_CoA_acyltransferase"/>
</dbReference>
<dbReference type="Gene3D" id="3.40.630.30">
    <property type="match status" value="1"/>
</dbReference>
<dbReference type="RefSeq" id="WP_017228747.1">
    <property type="nucleotide sequence ID" value="NZ_JARJLM010000464.1"/>
</dbReference>
<protein>
    <submittedName>
        <fullName evidence="2">GNAT family N-acetyltransferase</fullName>
    </submittedName>
</protein>
<organism evidence="2 3">
    <name type="scientific">Cupriavidus basilensis</name>
    <dbReference type="NCBI Taxonomy" id="68895"/>
    <lineage>
        <taxon>Bacteria</taxon>
        <taxon>Pseudomonadati</taxon>
        <taxon>Pseudomonadota</taxon>
        <taxon>Betaproteobacteria</taxon>
        <taxon>Burkholderiales</taxon>
        <taxon>Burkholderiaceae</taxon>
        <taxon>Cupriavidus</taxon>
    </lineage>
</organism>
<evidence type="ECO:0000313" key="3">
    <source>
        <dbReference type="Proteomes" id="UP001216674"/>
    </source>
</evidence>
<dbReference type="InterPro" id="IPR000182">
    <property type="entry name" value="GNAT_dom"/>
</dbReference>
<name>A0ABT6AW83_9BURK</name>
<reference evidence="2 3" key="1">
    <citation type="submission" date="2023-03" db="EMBL/GenBank/DDBJ databases">
        <title>Draft assemblies of triclosan tolerant bacteria isolated from returned activated sludge.</title>
        <authorList>
            <person name="Van Hamelsveld S."/>
        </authorList>
    </citation>
    <scope>NUCLEOTIDE SEQUENCE [LARGE SCALE GENOMIC DNA]</scope>
    <source>
        <strain evidence="2 3">GW210010_S58</strain>
    </source>
</reference>
<gene>
    <name evidence="2" type="ORF">P3W85_28610</name>
</gene>
<dbReference type="EMBL" id="JARJLM010000464">
    <property type="protein sequence ID" value="MDF3836882.1"/>
    <property type="molecule type" value="Genomic_DNA"/>
</dbReference>
<dbReference type="PROSITE" id="PS51186">
    <property type="entry name" value="GNAT"/>
    <property type="match status" value="1"/>
</dbReference>
<dbReference type="SUPFAM" id="SSF55729">
    <property type="entry name" value="Acyl-CoA N-acyltransferases (Nat)"/>
    <property type="match status" value="1"/>
</dbReference>
<comment type="caution">
    <text evidence="2">The sequence shown here is derived from an EMBL/GenBank/DDBJ whole genome shotgun (WGS) entry which is preliminary data.</text>
</comment>
<sequence>MDRSKPEIVVTDRIDEEMEAVIASGLDRFNEMRAGYGDRRPLAVVVKDPLSGRTLGGAAGRSSLGLLFLDLFYLPESLRGSGLGTRILKAFEDEGRRRGCRSAVLYTISFQAPAFYARNGWRSFGEIPCDPPGTSRVFMTKML</sequence>
<proteinExistence type="predicted"/>
<dbReference type="Pfam" id="PF00583">
    <property type="entry name" value="Acetyltransf_1"/>
    <property type="match status" value="1"/>
</dbReference>
<keyword evidence="3" id="KW-1185">Reference proteome</keyword>
<evidence type="ECO:0000313" key="2">
    <source>
        <dbReference type="EMBL" id="MDF3836882.1"/>
    </source>
</evidence>
<accession>A0ABT6AW83</accession>
<dbReference type="CDD" id="cd04301">
    <property type="entry name" value="NAT_SF"/>
    <property type="match status" value="1"/>
</dbReference>
<evidence type="ECO:0000259" key="1">
    <source>
        <dbReference type="PROSITE" id="PS51186"/>
    </source>
</evidence>
<dbReference type="Proteomes" id="UP001216674">
    <property type="component" value="Unassembled WGS sequence"/>
</dbReference>